<sequence length="658" mass="69818">MSLRKRLVFLVIAICVAMAGLSLLSSRGARATVSDLLDGGQNRESRSSAAAVANWLRSMENVLTTGSRNLSFMIEDLGLLPGTAGNYMRNLTETSLPMGLSDIYLALPSGRFMDGNMWFPEEDDYDPRAEGWYRRAEEEGAMVLSSPWISPRSEEPVMTLSLPVYSLYQEGRLLGVMGADIPVSSFVSEIVSLSSDGVVILTAPDGGVLADNLDDGERESMAAVFDAIEEGSLDEVPVRTVDLADSRYRVLTFPLPKGLFLSLASDEASLLAPLRRIERGQTALVAIAFVLVSLVMWLFCRSFMSRIARLTSVAEAAIGGDLTVCCAMAGRDELARVGMAMDGLVDFQRTVLQTLRDGNGSILSSSSGLGQVAGRIENVSAGLQEASSILTEAMNESIEAVKAAEEGAASVTEGAHHVASLVEEAKRSSDRTLGEVRKATELARQNGGGMASLAEDFASVSSVAGRLREGASGIESFVTTIGNIAEQTNLLALNAAIEAARAGESGRGFAVVAREVRDLSEESRAAVARIRALSDSVVSDVTELGGIASEGDEAVKANQSRSENLYLALEAIEAEAVDVSEKAAGVLERSENQTRHNGEVSAMLSSLSEMAAKAALRAGELEDSVTSLLDGVAGLGRENRTLIELAGRQEALIDRHRL</sequence>
<organism evidence="8 9">
    <name type="scientific">Dethiosulfovibrio peptidovorans DSM 11002</name>
    <dbReference type="NCBI Taxonomy" id="469381"/>
    <lineage>
        <taxon>Bacteria</taxon>
        <taxon>Thermotogati</taxon>
        <taxon>Synergistota</taxon>
        <taxon>Synergistia</taxon>
        <taxon>Synergistales</taxon>
        <taxon>Dethiosulfovibrionaceae</taxon>
        <taxon>Dethiosulfovibrio</taxon>
    </lineage>
</organism>
<evidence type="ECO:0000256" key="5">
    <source>
        <dbReference type="SAM" id="SignalP"/>
    </source>
</evidence>
<dbReference type="eggNOG" id="COG0840">
    <property type="taxonomic scope" value="Bacteria"/>
</dbReference>
<dbReference type="InterPro" id="IPR029151">
    <property type="entry name" value="Sensor-like_sf"/>
</dbReference>
<dbReference type="CDD" id="cd12913">
    <property type="entry name" value="PDC1_MCP_like"/>
    <property type="match status" value="1"/>
</dbReference>
<evidence type="ECO:0000256" key="2">
    <source>
        <dbReference type="ARBA" id="ARBA00029447"/>
    </source>
</evidence>
<proteinExistence type="inferred from homology"/>
<dbReference type="OrthoDB" id="2489132at2"/>
<dbReference type="Pfam" id="PF00015">
    <property type="entry name" value="MCPsignal"/>
    <property type="match status" value="1"/>
</dbReference>
<evidence type="ECO:0000259" key="7">
    <source>
        <dbReference type="PROSITE" id="PS50885"/>
    </source>
</evidence>
<feature type="domain" description="HAMP" evidence="7">
    <location>
        <begin position="301"/>
        <end position="353"/>
    </location>
</feature>
<dbReference type="SUPFAM" id="SSF58104">
    <property type="entry name" value="Methyl-accepting chemotaxis protein (MCP) signaling domain"/>
    <property type="match status" value="1"/>
</dbReference>
<keyword evidence="4" id="KW-0472">Membrane</keyword>
<accession>D2Z6V8</accession>
<feature type="domain" description="Methyl-accepting transducer" evidence="6">
    <location>
        <begin position="372"/>
        <end position="608"/>
    </location>
</feature>
<feature type="signal peptide" evidence="5">
    <location>
        <begin position="1"/>
        <end position="31"/>
    </location>
</feature>
<protein>
    <submittedName>
        <fullName evidence="8">Methyl-accepting chemotaxis sensory transducer</fullName>
    </submittedName>
</protein>
<evidence type="ECO:0000256" key="4">
    <source>
        <dbReference type="SAM" id="Phobius"/>
    </source>
</evidence>
<evidence type="ECO:0000313" key="8">
    <source>
        <dbReference type="EMBL" id="EFC91205.1"/>
    </source>
</evidence>
<keyword evidence="1 3" id="KW-0807">Transducer</keyword>
<dbReference type="Gene3D" id="3.30.450.20">
    <property type="entry name" value="PAS domain"/>
    <property type="match status" value="1"/>
</dbReference>
<dbReference type="PaxDb" id="469381-Dpep_1179"/>
<dbReference type="Proteomes" id="UP000006427">
    <property type="component" value="Unassembled WGS sequence"/>
</dbReference>
<dbReference type="RefSeq" id="WP_005660458.1">
    <property type="nucleotide sequence ID" value="NZ_ABTR02000001.1"/>
</dbReference>
<feature type="transmembrane region" description="Helical" evidence="4">
    <location>
        <begin position="283"/>
        <end position="300"/>
    </location>
</feature>
<evidence type="ECO:0000259" key="6">
    <source>
        <dbReference type="PROSITE" id="PS50111"/>
    </source>
</evidence>
<keyword evidence="4" id="KW-0812">Transmembrane</keyword>
<dbReference type="PROSITE" id="PS50885">
    <property type="entry name" value="HAMP"/>
    <property type="match status" value="1"/>
</dbReference>
<dbReference type="PANTHER" id="PTHR32089">
    <property type="entry name" value="METHYL-ACCEPTING CHEMOTAXIS PROTEIN MCPB"/>
    <property type="match status" value="1"/>
</dbReference>
<dbReference type="InterPro" id="IPR004089">
    <property type="entry name" value="MCPsignal_dom"/>
</dbReference>
<gene>
    <name evidence="8" type="ORF">Dpep_1179</name>
</gene>
<dbReference type="EMBL" id="ABTR02000001">
    <property type="protein sequence ID" value="EFC91205.1"/>
    <property type="molecule type" value="Genomic_DNA"/>
</dbReference>
<dbReference type="SMART" id="SM00283">
    <property type="entry name" value="MA"/>
    <property type="match status" value="1"/>
</dbReference>
<evidence type="ECO:0000256" key="3">
    <source>
        <dbReference type="PROSITE-ProRule" id="PRU00284"/>
    </source>
</evidence>
<dbReference type="Gene3D" id="6.10.340.10">
    <property type="match status" value="1"/>
</dbReference>
<evidence type="ECO:0000256" key="1">
    <source>
        <dbReference type="ARBA" id="ARBA00023224"/>
    </source>
</evidence>
<comment type="caution">
    <text evidence="8">The sequence shown here is derived from an EMBL/GenBank/DDBJ whole genome shotgun (WGS) entry which is preliminary data.</text>
</comment>
<dbReference type="PANTHER" id="PTHR32089:SF112">
    <property type="entry name" value="LYSOZYME-LIKE PROTEIN-RELATED"/>
    <property type="match status" value="1"/>
</dbReference>
<dbReference type="Gene3D" id="1.10.287.950">
    <property type="entry name" value="Methyl-accepting chemotaxis protein"/>
    <property type="match status" value="1"/>
</dbReference>
<evidence type="ECO:0000313" key="9">
    <source>
        <dbReference type="Proteomes" id="UP000006427"/>
    </source>
</evidence>
<keyword evidence="5" id="KW-0732">Signal</keyword>
<feature type="chain" id="PRO_5003039833" evidence="5">
    <location>
        <begin position="32"/>
        <end position="658"/>
    </location>
</feature>
<keyword evidence="9" id="KW-1185">Reference proteome</keyword>
<dbReference type="STRING" id="469381.Dpep_1179"/>
<name>D2Z6V8_9BACT</name>
<dbReference type="SUPFAM" id="SSF103190">
    <property type="entry name" value="Sensory domain-like"/>
    <property type="match status" value="1"/>
</dbReference>
<dbReference type="GO" id="GO:0016020">
    <property type="term" value="C:membrane"/>
    <property type="evidence" value="ECO:0007669"/>
    <property type="project" value="InterPro"/>
</dbReference>
<comment type="similarity">
    <text evidence="2">Belongs to the methyl-accepting chemotaxis (MCP) protein family.</text>
</comment>
<dbReference type="InterPro" id="IPR003660">
    <property type="entry name" value="HAMP_dom"/>
</dbReference>
<dbReference type="GO" id="GO:0007165">
    <property type="term" value="P:signal transduction"/>
    <property type="evidence" value="ECO:0007669"/>
    <property type="project" value="UniProtKB-KW"/>
</dbReference>
<dbReference type="PROSITE" id="PS50111">
    <property type="entry name" value="CHEMOTAXIS_TRANSDUC_2"/>
    <property type="match status" value="1"/>
</dbReference>
<dbReference type="AlphaFoldDB" id="D2Z6V8"/>
<keyword evidence="4" id="KW-1133">Transmembrane helix</keyword>
<reference evidence="8 9" key="1">
    <citation type="journal article" date="2010" name="Stand. Genomic Sci.">
        <title>Permanent draft genome sequence of Dethiosulfovibrio peptidovorans type strain (SEBR 4207).</title>
        <authorList>
            <person name="Labutti K."/>
            <person name="Mayilraj S."/>
            <person name="Clum A."/>
            <person name="Lucas S."/>
            <person name="Glavina Del Rio T."/>
            <person name="Nolan M."/>
            <person name="Tice H."/>
            <person name="Cheng J.F."/>
            <person name="Pitluck S."/>
            <person name="Liolios K."/>
            <person name="Ivanova N."/>
            <person name="Mavromatis K."/>
            <person name="Mikhailova N."/>
            <person name="Pati A."/>
            <person name="Goodwin L."/>
            <person name="Chen A."/>
            <person name="Palaniappan K."/>
            <person name="Land M."/>
            <person name="Hauser L."/>
            <person name="Chang Y.J."/>
            <person name="Jeffries C.D."/>
            <person name="Rohde M."/>
            <person name="Spring S."/>
            <person name="Goker M."/>
            <person name="Woyke T."/>
            <person name="Bristow J."/>
            <person name="Eisen J.A."/>
            <person name="Markowitz V."/>
            <person name="Hugenholtz P."/>
            <person name="Kyrpides N.C."/>
            <person name="Klenk H.P."/>
            <person name="Lapidus A."/>
        </authorList>
    </citation>
    <scope>NUCLEOTIDE SEQUENCE [LARGE SCALE GENOMIC DNA]</scope>
    <source>
        <strain evidence="8 9">DSM 11002</strain>
    </source>
</reference>